<proteinExistence type="predicted"/>
<dbReference type="STRING" id="1168035.SAMN05444280_10769"/>
<organism evidence="3 4">
    <name type="scientific">Tangfeifania diversioriginum</name>
    <dbReference type="NCBI Taxonomy" id="1168035"/>
    <lineage>
        <taxon>Bacteria</taxon>
        <taxon>Pseudomonadati</taxon>
        <taxon>Bacteroidota</taxon>
        <taxon>Bacteroidia</taxon>
        <taxon>Marinilabiliales</taxon>
        <taxon>Prolixibacteraceae</taxon>
        <taxon>Tangfeifania</taxon>
    </lineage>
</organism>
<dbReference type="AlphaFoldDB" id="A0A1M6EPA9"/>
<dbReference type="InterPro" id="IPR025277">
    <property type="entry name" value="Apiosidase-like_cat_dom"/>
</dbReference>
<dbReference type="SUPFAM" id="SSF51445">
    <property type="entry name" value="(Trans)glycosidases"/>
    <property type="match status" value="1"/>
</dbReference>
<dbReference type="Pfam" id="PF12904">
    <property type="entry name" value="Collagen_bind_2"/>
    <property type="match status" value="1"/>
</dbReference>
<dbReference type="Gene3D" id="3.20.20.80">
    <property type="entry name" value="Glycosidases"/>
    <property type="match status" value="1"/>
</dbReference>
<protein>
    <submittedName>
        <fullName evidence="3">Putative collagen-binding domain of a collagenase</fullName>
    </submittedName>
</protein>
<dbReference type="PANTHER" id="PTHR37836">
    <property type="entry name" value="LMO1036 PROTEIN"/>
    <property type="match status" value="1"/>
</dbReference>
<dbReference type="PANTHER" id="PTHR37836:SF3">
    <property type="entry name" value="ENDOGLUCANASE"/>
    <property type="match status" value="1"/>
</dbReference>
<dbReference type="InterPro" id="IPR017853">
    <property type="entry name" value="GH"/>
</dbReference>
<evidence type="ECO:0000259" key="1">
    <source>
        <dbReference type="Pfam" id="PF12904"/>
    </source>
</evidence>
<dbReference type="EMBL" id="FQZE01000007">
    <property type="protein sequence ID" value="SHI87266.1"/>
    <property type="molecule type" value="Genomic_DNA"/>
</dbReference>
<dbReference type="InterPro" id="IPR024749">
    <property type="entry name" value="Collagen-bd_put"/>
</dbReference>
<evidence type="ECO:0000313" key="4">
    <source>
        <dbReference type="Proteomes" id="UP000184050"/>
    </source>
</evidence>
<accession>A0A1M6EPA9</accession>
<dbReference type="OrthoDB" id="59486at2"/>
<reference evidence="3 4" key="1">
    <citation type="submission" date="2016-11" db="EMBL/GenBank/DDBJ databases">
        <authorList>
            <person name="Jaros S."/>
            <person name="Januszkiewicz K."/>
            <person name="Wedrychowicz H."/>
        </authorList>
    </citation>
    <scope>NUCLEOTIDE SEQUENCE [LARGE SCALE GENOMIC DNA]</scope>
    <source>
        <strain evidence="3 4">DSM 27063</strain>
    </source>
</reference>
<name>A0A1M6EPA9_9BACT</name>
<feature type="domain" description="Putative collagen-binding" evidence="1">
    <location>
        <begin position="376"/>
        <end position="467"/>
    </location>
</feature>
<feature type="domain" description="Apiosidase-like catalytic" evidence="2">
    <location>
        <begin position="25"/>
        <end position="372"/>
    </location>
</feature>
<gene>
    <name evidence="3" type="ORF">SAMN05444280_10769</name>
</gene>
<evidence type="ECO:0000313" key="3">
    <source>
        <dbReference type="EMBL" id="SHI87266.1"/>
    </source>
</evidence>
<evidence type="ECO:0000259" key="2">
    <source>
        <dbReference type="Pfam" id="PF13204"/>
    </source>
</evidence>
<dbReference type="Pfam" id="PF13204">
    <property type="entry name" value="Apiosidase"/>
    <property type="match status" value="1"/>
</dbReference>
<dbReference type="Proteomes" id="UP000184050">
    <property type="component" value="Unassembled WGS sequence"/>
</dbReference>
<keyword evidence="4" id="KW-1185">Reference proteome</keyword>
<sequence>MKQPVSLLLLFLLPLFLKAQFIEVSKNNSYLETSDGEPFLWIGDTAWELFHRLNREDATMYLKNREEKGFSVIQAVVLAERDGLNKPNAYGEIPLIEKDPIQPNEKYFEHVDFIVNEAEKLGLVVGMLPTWGDKVTPAHGGGPVIFNEHNAFIFGEFLGNRYKNKPIVWILGGDRNVANEQEKLVWRAMANGLKKGDGENHLITYHPRGYSSSHEKLHHEDWLDFNTYQCGHSHHYMRVYDFAETLSNVEPRKPFLDAEPAYEDIPVEFWNYLDWSNSLPVPEDVLKDDHTIAKRAHFEQGFFDDHDVRVHAYWNFLAGACGYTYGNNAIWQMFEEGGDMAIPCLTDWRDALDRPGAESMRFVREIFEKRPFHLLVPNQSVILGNNPNDSLHVRAAVASDKSFMLVYAGVGQKLNIDLSEMQSGVIAWWYNPRNGKATKIGKIKNESSYQFVPPSSGKGNDWLLVLDNPKAKLKNLKLW</sequence>